<proteinExistence type="inferred from homology"/>
<dbReference type="InterPro" id="IPR037528">
    <property type="entry name" value="ArgB"/>
</dbReference>
<feature type="domain" description="Aspartate/glutamate/uridylate kinase" evidence="10">
    <location>
        <begin position="4"/>
        <end position="233"/>
    </location>
</feature>
<evidence type="ECO:0000313" key="11">
    <source>
        <dbReference type="EMBL" id="MCU9595195.1"/>
    </source>
</evidence>
<keyword evidence="4 9" id="KW-0808">Transferase</keyword>
<name>A0ABT2WHM0_9BACI</name>
<dbReference type="EMBL" id="JAOUSE010000042">
    <property type="protein sequence ID" value="MCU9595195.1"/>
    <property type="molecule type" value="Genomic_DNA"/>
</dbReference>
<dbReference type="InterPro" id="IPR036393">
    <property type="entry name" value="AceGlu_kinase-like_sf"/>
</dbReference>
<evidence type="ECO:0000259" key="10">
    <source>
        <dbReference type="Pfam" id="PF00696"/>
    </source>
</evidence>
<feature type="site" description="Transition state stabilizer" evidence="9">
    <location>
        <position position="214"/>
    </location>
</feature>
<comment type="pathway">
    <text evidence="1 9">Amino-acid biosynthesis; L-arginine biosynthesis; N(2)-acetyl-L-ornithine from L-glutamate: step 2/4.</text>
</comment>
<dbReference type="EC" id="2.7.2.8" evidence="9"/>
<dbReference type="CDD" id="cd04238">
    <property type="entry name" value="AAK_NAGK-like"/>
    <property type="match status" value="1"/>
</dbReference>
<comment type="catalytic activity">
    <reaction evidence="8 9">
        <text>N-acetyl-L-glutamate + ATP = N-acetyl-L-glutamyl 5-phosphate + ADP</text>
        <dbReference type="Rhea" id="RHEA:14629"/>
        <dbReference type="ChEBI" id="CHEBI:30616"/>
        <dbReference type="ChEBI" id="CHEBI:44337"/>
        <dbReference type="ChEBI" id="CHEBI:57936"/>
        <dbReference type="ChEBI" id="CHEBI:456216"/>
        <dbReference type="EC" id="2.7.2.8"/>
    </reaction>
</comment>
<reference evidence="11 12" key="1">
    <citation type="submission" date="2022-10" db="EMBL/GenBank/DDBJ databases">
        <title>Description of Fervidibacillus gen. nov. in the family Fervidibacillaceae fam. nov. with two species, Fervidibacillus albus sp. nov., and Fervidibacillus halotolerans sp. nov., isolated from tidal flat sediments.</title>
        <authorList>
            <person name="Kwon K.K."/>
            <person name="Yang S.-H."/>
        </authorList>
    </citation>
    <scope>NUCLEOTIDE SEQUENCE [LARGE SCALE GENOMIC DNA]</scope>
    <source>
        <strain evidence="11 12">DSM 23332</strain>
    </source>
</reference>
<feature type="binding site" evidence="9">
    <location>
        <begin position="40"/>
        <end position="41"/>
    </location>
    <ligand>
        <name>substrate</name>
    </ligand>
</feature>
<dbReference type="PIRSF" id="PIRSF000728">
    <property type="entry name" value="NAGK"/>
    <property type="match status" value="1"/>
</dbReference>
<accession>A0ABT2WHM0</accession>
<dbReference type="InterPro" id="IPR004662">
    <property type="entry name" value="AcgluKinase_fam"/>
</dbReference>
<feature type="site" description="Transition state stabilizer" evidence="9">
    <location>
        <position position="7"/>
    </location>
</feature>
<evidence type="ECO:0000256" key="3">
    <source>
        <dbReference type="ARBA" id="ARBA00022605"/>
    </source>
</evidence>
<evidence type="ECO:0000256" key="7">
    <source>
        <dbReference type="ARBA" id="ARBA00022840"/>
    </source>
</evidence>
<keyword evidence="2 9" id="KW-0055">Arginine biosynthesis</keyword>
<dbReference type="GO" id="GO:0003991">
    <property type="term" value="F:acetylglutamate kinase activity"/>
    <property type="evidence" value="ECO:0007669"/>
    <property type="project" value="UniProtKB-EC"/>
</dbReference>
<gene>
    <name evidence="9 11" type="primary">argB</name>
    <name evidence="11" type="ORF">OEV82_12170</name>
</gene>
<keyword evidence="9" id="KW-0963">Cytoplasm</keyword>
<evidence type="ECO:0000256" key="6">
    <source>
        <dbReference type="ARBA" id="ARBA00022777"/>
    </source>
</evidence>
<evidence type="ECO:0000256" key="1">
    <source>
        <dbReference type="ARBA" id="ARBA00004828"/>
    </source>
</evidence>
<comment type="subcellular location">
    <subcellularLocation>
        <location evidence="9">Cytoplasm</location>
    </subcellularLocation>
</comment>
<dbReference type="HAMAP" id="MF_00082">
    <property type="entry name" value="ArgB"/>
    <property type="match status" value="1"/>
</dbReference>
<dbReference type="PANTHER" id="PTHR23342:SF0">
    <property type="entry name" value="N-ACETYLGLUTAMATE SYNTHASE, MITOCHONDRIAL"/>
    <property type="match status" value="1"/>
</dbReference>
<evidence type="ECO:0000256" key="2">
    <source>
        <dbReference type="ARBA" id="ARBA00022571"/>
    </source>
</evidence>
<keyword evidence="12" id="KW-1185">Reference proteome</keyword>
<feature type="binding site" evidence="9">
    <location>
        <position position="156"/>
    </location>
    <ligand>
        <name>substrate</name>
    </ligand>
</feature>
<comment type="similarity">
    <text evidence="9">Belongs to the acetylglutamate kinase family. ArgB subfamily.</text>
</comment>
<feature type="binding site" evidence="9">
    <location>
        <position position="62"/>
    </location>
    <ligand>
        <name>substrate</name>
    </ligand>
</feature>
<sequence>MTYLVIKCGGSVLDNIHPSLYENIVKIQNQGIQPVVVHGGGPTISNLLNKLNIKTKFVDGLRVTDEKVLNIAEMVLSGSMNKAIVRNLQIAGGKAIGVSGIDGKLLVASPLQSNHKLGYVGKVDEVNVEFLQCLIDSKLIPVISPIAIDGKGQRWNINADMVAAAVAKKFNAKLCLITNVSGVIQDDRLLNDLTPTQIQRLIECGIITGGMVPKVTAAIECLEEGIDEVVILNGLEENAILSYVKGLPIGTTISNKDFISSR</sequence>
<evidence type="ECO:0000256" key="4">
    <source>
        <dbReference type="ARBA" id="ARBA00022679"/>
    </source>
</evidence>
<dbReference type="Gene3D" id="3.40.1160.10">
    <property type="entry name" value="Acetylglutamate kinase-like"/>
    <property type="match status" value="1"/>
</dbReference>
<dbReference type="Pfam" id="PF00696">
    <property type="entry name" value="AA_kinase"/>
    <property type="match status" value="1"/>
</dbReference>
<keyword evidence="6 9" id="KW-0418">Kinase</keyword>
<evidence type="ECO:0000256" key="5">
    <source>
        <dbReference type="ARBA" id="ARBA00022741"/>
    </source>
</evidence>
<dbReference type="Proteomes" id="UP001208656">
    <property type="component" value="Unassembled WGS sequence"/>
</dbReference>
<evidence type="ECO:0000313" key="12">
    <source>
        <dbReference type="Proteomes" id="UP001208656"/>
    </source>
</evidence>
<dbReference type="SUPFAM" id="SSF53633">
    <property type="entry name" value="Carbamate kinase-like"/>
    <property type="match status" value="1"/>
</dbReference>
<protein>
    <recommendedName>
        <fullName evidence="9">Acetylglutamate kinase</fullName>
        <ecNumber evidence="9">2.7.2.8</ecNumber>
    </recommendedName>
    <alternativeName>
        <fullName evidence="9">N-acetyl-L-glutamate 5-phosphotransferase</fullName>
    </alternativeName>
    <alternativeName>
        <fullName evidence="9">NAG kinase</fullName>
        <shortName evidence="9">NAGK</shortName>
    </alternativeName>
</protein>
<dbReference type="PANTHER" id="PTHR23342">
    <property type="entry name" value="N-ACETYLGLUTAMATE SYNTHASE"/>
    <property type="match status" value="1"/>
</dbReference>
<dbReference type="RefSeq" id="WP_173662241.1">
    <property type="nucleotide sequence ID" value="NZ_JAOUSE010000042.1"/>
</dbReference>
<organism evidence="11 12">
    <name type="scientific">Pallidibacillus thermolactis</name>
    <dbReference type="NCBI Taxonomy" id="251051"/>
    <lineage>
        <taxon>Bacteria</taxon>
        <taxon>Bacillati</taxon>
        <taxon>Bacillota</taxon>
        <taxon>Bacilli</taxon>
        <taxon>Bacillales</taxon>
        <taxon>Bacillaceae</taxon>
        <taxon>Pallidibacillus</taxon>
    </lineage>
</organism>
<evidence type="ECO:0000256" key="9">
    <source>
        <dbReference type="HAMAP-Rule" id="MF_00082"/>
    </source>
</evidence>
<evidence type="ECO:0000256" key="8">
    <source>
        <dbReference type="ARBA" id="ARBA00048141"/>
    </source>
</evidence>
<keyword evidence="7 9" id="KW-0067">ATP-binding</keyword>
<comment type="caution">
    <text evidence="11">The sequence shown here is derived from an EMBL/GenBank/DDBJ whole genome shotgun (WGS) entry which is preliminary data.</text>
</comment>
<comment type="function">
    <text evidence="9">Catalyzes the ATP-dependent phosphorylation of N-acetyl-L-glutamate.</text>
</comment>
<dbReference type="NCBIfam" id="TIGR00761">
    <property type="entry name" value="argB"/>
    <property type="match status" value="1"/>
</dbReference>
<dbReference type="InterPro" id="IPR001048">
    <property type="entry name" value="Asp/Glu/Uridylate_kinase"/>
</dbReference>
<keyword evidence="3 9" id="KW-0028">Amino-acid biosynthesis</keyword>
<keyword evidence="5 9" id="KW-0547">Nucleotide-binding</keyword>